<feature type="chain" id="PRO_5002474987" evidence="1">
    <location>
        <begin position="22"/>
        <end position="225"/>
    </location>
</feature>
<dbReference type="eggNOG" id="COG2854">
    <property type="taxonomic scope" value="Bacteria"/>
</dbReference>
<dbReference type="PANTHER" id="PTHR36573">
    <property type="entry name" value="INTERMEMBRANE PHOSPHOLIPID TRANSPORT SYSTEM BINDING PROTEIN MLAC"/>
    <property type="match status" value="1"/>
</dbReference>
<sequence>MRKLFIVLTAVLLAATSSVQAQEVDLSEPYKMVRQVADNTFKRVERDQQKIQADKEYLKVIVEEELLPYIDYKYASYRMLASYIQKARSIEDPEEKKQAIAHIKRFIDVFRNYLVTTYAGVFTQYTNQKVEFAAPRDVGDANVVVVKTTIKDPGKPDIDIGFKVRKDNDNQWRAYDMIAEGISLLDAKQSEIHGILRQEGIEHVIDLLDKKSQLPVQFRGDGVDE</sequence>
<reference evidence="2 3" key="1">
    <citation type="journal article" date="2015" name="BMC Genomics">
        <title>Genome mining reveals unlocked bioactive potential of marine Gram-negative bacteria.</title>
        <authorList>
            <person name="Machado H."/>
            <person name="Sonnenschein E.C."/>
            <person name="Melchiorsen J."/>
            <person name="Gram L."/>
        </authorList>
    </citation>
    <scope>NUCLEOTIDE SEQUENCE [LARGE SCALE GENOMIC DNA]</scope>
    <source>
        <strain evidence="2 3">S3137</strain>
    </source>
</reference>
<dbReference type="RefSeq" id="WP_045979343.1">
    <property type="nucleotide sequence ID" value="NZ_JXXY01000006.1"/>
</dbReference>
<accession>A0A0F4Q2T1</accession>
<dbReference type="AlphaFoldDB" id="A0A0F4Q2T1"/>
<name>A0A0F4Q2T1_9GAMM</name>
<evidence type="ECO:0000313" key="2">
    <source>
        <dbReference type="EMBL" id="KJZ01996.1"/>
    </source>
</evidence>
<proteinExistence type="predicted"/>
<dbReference type="PIRSF" id="PIRSF004649">
    <property type="entry name" value="MlaC"/>
    <property type="match status" value="1"/>
</dbReference>
<evidence type="ECO:0000256" key="1">
    <source>
        <dbReference type="SAM" id="SignalP"/>
    </source>
</evidence>
<dbReference type="Gene3D" id="3.10.450.710">
    <property type="entry name" value="Tgt2/MlaC"/>
    <property type="match status" value="1"/>
</dbReference>
<feature type="signal peptide" evidence="1">
    <location>
        <begin position="1"/>
        <end position="21"/>
    </location>
</feature>
<keyword evidence="3" id="KW-1185">Reference proteome</keyword>
<comment type="caution">
    <text evidence="2">The sequence shown here is derived from an EMBL/GenBank/DDBJ whole genome shotgun (WGS) entry which is preliminary data.</text>
</comment>
<dbReference type="EMBL" id="JXXZ01000002">
    <property type="protein sequence ID" value="KJZ01996.1"/>
    <property type="molecule type" value="Genomic_DNA"/>
</dbReference>
<protein>
    <submittedName>
        <fullName evidence="2">Toluene tolerance protein</fullName>
    </submittedName>
</protein>
<dbReference type="Pfam" id="PF05494">
    <property type="entry name" value="MlaC"/>
    <property type="match status" value="1"/>
</dbReference>
<keyword evidence="1" id="KW-0732">Signal</keyword>
<dbReference type="PANTHER" id="PTHR36573:SF1">
    <property type="entry name" value="INTERMEMBRANE PHOSPHOLIPID TRANSPORT SYSTEM BINDING PROTEIN MLAC"/>
    <property type="match status" value="1"/>
</dbReference>
<dbReference type="InterPro" id="IPR042245">
    <property type="entry name" value="Tgt2/MlaC_sf"/>
</dbReference>
<dbReference type="InterPro" id="IPR008869">
    <property type="entry name" value="MlaC/ttg2D"/>
</dbReference>
<gene>
    <name evidence="2" type="ORF">TW72_01915</name>
</gene>
<dbReference type="PATRIC" id="fig|151081.8.peg.1563"/>
<dbReference type="OrthoDB" id="9787053at2"/>
<dbReference type="GeneID" id="58227238"/>
<organism evidence="2 3">
    <name type="scientific">Pseudoalteromonas ruthenica</name>
    <dbReference type="NCBI Taxonomy" id="151081"/>
    <lineage>
        <taxon>Bacteria</taxon>
        <taxon>Pseudomonadati</taxon>
        <taxon>Pseudomonadota</taxon>
        <taxon>Gammaproteobacteria</taxon>
        <taxon>Alteromonadales</taxon>
        <taxon>Pseudoalteromonadaceae</taxon>
        <taxon>Pseudoalteromonas</taxon>
    </lineage>
</organism>
<evidence type="ECO:0000313" key="3">
    <source>
        <dbReference type="Proteomes" id="UP000033664"/>
    </source>
</evidence>
<dbReference type="Proteomes" id="UP000033664">
    <property type="component" value="Unassembled WGS sequence"/>
</dbReference>